<dbReference type="Pfam" id="PF00618">
    <property type="entry name" value="RasGEF_N"/>
    <property type="match status" value="1"/>
</dbReference>
<dbReference type="GO" id="GO:0005085">
    <property type="term" value="F:guanyl-nucleotide exchange factor activity"/>
    <property type="evidence" value="ECO:0007669"/>
    <property type="project" value="UniProtKB-KW"/>
</dbReference>
<dbReference type="CDD" id="cd06224">
    <property type="entry name" value="REM"/>
    <property type="match status" value="1"/>
</dbReference>
<dbReference type="GO" id="GO:0005886">
    <property type="term" value="C:plasma membrane"/>
    <property type="evidence" value="ECO:0007669"/>
    <property type="project" value="TreeGrafter"/>
</dbReference>
<dbReference type="PROSITE" id="PS50212">
    <property type="entry name" value="RASGEF_NTER"/>
    <property type="match status" value="1"/>
</dbReference>
<dbReference type="InterPro" id="IPR000651">
    <property type="entry name" value="Ras-like_Gua-exchang_fac_N"/>
</dbReference>
<dbReference type="AlphaFoldDB" id="A0AAD6UA83"/>
<dbReference type="GO" id="GO:0007265">
    <property type="term" value="P:Ras protein signal transduction"/>
    <property type="evidence" value="ECO:0007669"/>
    <property type="project" value="TreeGrafter"/>
</dbReference>
<accession>A0AAD6UA83</accession>
<dbReference type="InterPro" id="IPR023578">
    <property type="entry name" value="Ras_GEF_dom_sf"/>
</dbReference>
<feature type="domain" description="N-terminal Ras-GEF" evidence="6">
    <location>
        <begin position="377"/>
        <end position="527"/>
    </location>
</feature>
<dbReference type="SMART" id="SM00229">
    <property type="entry name" value="RasGEFN"/>
    <property type="match status" value="1"/>
</dbReference>
<protein>
    <submittedName>
        <fullName evidence="7">Ras guanine nucleotide exchange factor domain-containing protein</fullName>
    </submittedName>
</protein>
<dbReference type="PROSITE" id="PS50009">
    <property type="entry name" value="RASGEF_CAT"/>
    <property type="match status" value="1"/>
</dbReference>
<sequence>MATQTRLARIYILGYWSNALVASLPAMLPLTAAEHERYKKIRKKIRGPVLAVDTDLPESVHSDEPDAPSSPLATGSSITLHGLPIERVFPSLAAPTRMLRRMTHPKQLDQMLTVVSIFRNIIEDIRSSILTPDMFLFLTCVVYKHLDGGISRASARLQSHIQSLAGVEGSPTDMAMLQTVALVELILERLVMLLRAAETFHRLEKPLPDLPQGNPDDSTLPDHYAARVLDLMDGPSPLLNESSPESPISDATLVESPDDVAAGQMGNKHNLIRRLLQMGPDPSKIKPAESALNDEAECSKSQTGLGRFLHSNPKPKRSALSVASPDTSSLASSVNLIPHEYVARQSFIYDCTDPLRPTEKVTMPLPTGDTVEIRLDSKGQVKAATLPALIQLLTSHHDLAISDIRETFFLSFRLFSSSQQVFEAICDRWDESPPCTVNKLSLPQRRVWLQHLHHVRSCLARLLFSWLDEYWRPEDAHVLSELRAFVETRFPLARLDEVFIARVLSAVELAEHHEHTSRLQRVKDVERLGNHIVPALALELRPEDDYTLNLAVFETTDGRERFAGQITALAHQLFRLIDPEDAVAKWLRCTPGLFDVQKFEVKFTNWVVQSILSLENRDERVAMIEFWLDVATICIRLRNFLSAHDIFSGLVSTPVDRLSLTILDVSIPSKQQYQTLSDLFDRSINFTNYRRALAQNDMPTVPLMFVLSKDVARANELPRRFAPNNNPDAPKTLIHLSAFVKLKEVICTMESCLPACSIEPVPAIQEWVQNQLAVPMSSTSQLDAMSKELEGPFHALQKGDAWRMTVSNVDGTPIIHTISEPGAQPVQPKLRKNKSIASLMNLRIRSR</sequence>
<organism evidence="7 8">
    <name type="scientific">Mycena belliarum</name>
    <dbReference type="NCBI Taxonomy" id="1033014"/>
    <lineage>
        <taxon>Eukaryota</taxon>
        <taxon>Fungi</taxon>
        <taxon>Dikarya</taxon>
        <taxon>Basidiomycota</taxon>
        <taxon>Agaricomycotina</taxon>
        <taxon>Agaricomycetes</taxon>
        <taxon>Agaricomycetidae</taxon>
        <taxon>Agaricales</taxon>
        <taxon>Marasmiineae</taxon>
        <taxon>Mycenaceae</taxon>
        <taxon>Mycena</taxon>
    </lineage>
</organism>
<dbReference type="SUPFAM" id="SSF48366">
    <property type="entry name" value="Ras GEF"/>
    <property type="match status" value="1"/>
</dbReference>
<dbReference type="InterPro" id="IPR008937">
    <property type="entry name" value="Ras-like_GEF"/>
</dbReference>
<keyword evidence="8" id="KW-1185">Reference proteome</keyword>
<proteinExistence type="predicted"/>
<comment type="caution">
    <text evidence="7">The sequence shown here is derived from an EMBL/GenBank/DDBJ whole genome shotgun (WGS) entry which is preliminary data.</text>
</comment>
<dbReference type="Gene3D" id="1.10.840.10">
    <property type="entry name" value="Ras guanine-nucleotide exchange factors catalytic domain"/>
    <property type="match status" value="1"/>
</dbReference>
<evidence type="ECO:0000259" key="6">
    <source>
        <dbReference type="PROSITE" id="PS50212"/>
    </source>
</evidence>
<evidence type="ECO:0000313" key="7">
    <source>
        <dbReference type="EMBL" id="KAJ7095821.1"/>
    </source>
</evidence>
<evidence type="ECO:0000313" key="8">
    <source>
        <dbReference type="Proteomes" id="UP001222325"/>
    </source>
</evidence>
<dbReference type="InterPro" id="IPR036964">
    <property type="entry name" value="RASGEF_cat_dom_sf"/>
</dbReference>
<feature type="transmembrane region" description="Helical" evidence="4">
    <location>
        <begin position="12"/>
        <end position="32"/>
    </location>
</feature>
<dbReference type="Gene3D" id="1.20.870.10">
    <property type="entry name" value="Son of sevenless (SoS) protein Chain: S domain 1"/>
    <property type="match status" value="1"/>
</dbReference>
<evidence type="ECO:0000259" key="5">
    <source>
        <dbReference type="PROSITE" id="PS50009"/>
    </source>
</evidence>
<keyword evidence="1 2" id="KW-0344">Guanine-nucleotide releasing factor</keyword>
<dbReference type="PANTHER" id="PTHR23113">
    <property type="entry name" value="GUANINE NUCLEOTIDE EXCHANGE FACTOR"/>
    <property type="match status" value="1"/>
</dbReference>
<dbReference type="PANTHER" id="PTHR23113:SF368">
    <property type="entry name" value="CELL DIVISION CONTROL PROTEIN 25"/>
    <property type="match status" value="1"/>
</dbReference>
<evidence type="ECO:0000256" key="1">
    <source>
        <dbReference type="ARBA" id="ARBA00022658"/>
    </source>
</evidence>
<gene>
    <name evidence="7" type="ORF">B0H15DRAFT_73338</name>
</gene>
<evidence type="ECO:0000256" key="3">
    <source>
        <dbReference type="SAM" id="MobiDB-lite"/>
    </source>
</evidence>
<feature type="region of interest" description="Disordered" evidence="3">
    <location>
        <begin position="303"/>
        <end position="324"/>
    </location>
</feature>
<dbReference type="Proteomes" id="UP001222325">
    <property type="component" value="Unassembled WGS sequence"/>
</dbReference>
<dbReference type="EMBL" id="JARJCN010000012">
    <property type="protein sequence ID" value="KAJ7095821.1"/>
    <property type="molecule type" value="Genomic_DNA"/>
</dbReference>
<dbReference type="Pfam" id="PF00617">
    <property type="entry name" value="RasGEF"/>
    <property type="match status" value="1"/>
</dbReference>
<name>A0AAD6UA83_9AGAR</name>
<feature type="domain" description="Ras-GEF" evidence="5">
    <location>
        <begin position="558"/>
        <end position="792"/>
    </location>
</feature>
<dbReference type="SMART" id="SM00147">
    <property type="entry name" value="RasGEF"/>
    <property type="match status" value="1"/>
</dbReference>
<keyword evidence="4" id="KW-0472">Membrane</keyword>
<keyword evidence="4" id="KW-0812">Transmembrane</keyword>
<evidence type="ECO:0000256" key="2">
    <source>
        <dbReference type="PROSITE-ProRule" id="PRU00168"/>
    </source>
</evidence>
<reference evidence="7" key="1">
    <citation type="submission" date="2023-03" db="EMBL/GenBank/DDBJ databases">
        <title>Massive genome expansion in bonnet fungi (Mycena s.s.) driven by repeated elements and novel gene families across ecological guilds.</title>
        <authorList>
            <consortium name="Lawrence Berkeley National Laboratory"/>
            <person name="Harder C.B."/>
            <person name="Miyauchi S."/>
            <person name="Viragh M."/>
            <person name="Kuo A."/>
            <person name="Thoen E."/>
            <person name="Andreopoulos B."/>
            <person name="Lu D."/>
            <person name="Skrede I."/>
            <person name="Drula E."/>
            <person name="Henrissat B."/>
            <person name="Morin E."/>
            <person name="Kohler A."/>
            <person name="Barry K."/>
            <person name="LaButti K."/>
            <person name="Morin E."/>
            <person name="Salamov A."/>
            <person name="Lipzen A."/>
            <person name="Mereny Z."/>
            <person name="Hegedus B."/>
            <person name="Baldrian P."/>
            <person name="Stursova M."/>
            <person name="Weitz H."/>
            <person name="Taylor A."/>
            <person name="Grigoriev I.V."/>
            <person name="Nagy L.G."/>
            <person name="Martin F."/>
            <person name="Kauserud H."/>
        </authorList>
    </citation>
    <scope>NUCLEOTIDE SEQUENCE</scope>
    <source>
        <strain evidence="7">CBHHK173m</strain>
    </source>
</reference>
<keyword evidence="4" id="KW-1133">Transmembrane helix</keyword>
<dbReference type="InterPro" id="IPR001895">
    <property type="entry name" value="RASGEF_cat_dom"/>
</dbReference>
<evidence type="ECO:0000256" key="4">
    <source>
        <dbReference type="SAM" id="Phobius"/>
    </source>
</evidence>